<dbReference type="InterPro" id="IPR016151">
    <property type="entry name" value="DNA_mismatch_repair_MutS_N"/>
</dbReference>
<evidence type="ECO:0000259" key="1">
    <source>
        <dbReference type="Pfam" id="PF01624"/>
    </source>
</evidence>
<feature type="non-terminal residue" evidence="2">
    <location>
        <position position="1"/>
    </location>
</feature>
<organism evidence="2 3">
    <name type="scientific">Haematococcus lacustris</name>
    <name type="common">Green alga</name>
    <name type="synonym">Haematococcus pluvialis</name>
    <dbReference type="NCBI Taxonomy" id="44745"/>
    <lineage>
        <taxon>Eukaryota</taxon>
        <taxon>Viridiplantae</taxon>
        <taxon>Chlorophyta</taxon>
        <taxon>core chlorophytes</taxon>
        <taxon>Chlorophyceae</taxon>
        <taxon>CS clade</taxon>
        <taxon>Chlamydomonadales</taxon>
        <taxon>Haematococcaceae</taxon>
        <taxon>Haematococcus</taxon>
    </lineage>
</organism>
<dbReference type="Pfam" id="PF01624">
    <property type="entry name" value="MutS_I"/>
    <property type="match status" value="1"/>
</dbReference>
<sequence length="193" mass="20224">MPQFWAIKARAMDLVLFCRHGSFYNLFDVDADVGMRVGLALSGERKANMWKCGCTKDAFPAWAAKVLALGYSVGRVEEVHSRGPRSAQAAGKGGAAGNVLERRLVRVYTPGTMTHAHYFDDVSQVPGGSGLTRPLVALVEGPAGALGVAVLDAALGQVQVGQLEAGSGTGGHLLSNLLLRLDPAEVVAPQTSL</sequence>
<evidence type="ECO:0000313" key="3">
    <source>
        <dbReference type="Proteomes" id="UP000485058"/>
    </source>
</evidence>
<dbReference type="InterPro" id="IPR007695">
    <property type="entry name" value="DNA_mismatch_repair_MutS-lik_N"/>
</dbReference>
<feature type="domain" description="DNA mismatch repair protein MutS-like N-terminal" evidence="1">
    <location>
        <begin position="1"/>
        <end position="115"/>
    </location>
</feature>
<comment type="caution">
    <text evidence="2">The sequence shown here is derived from an EMBL/GenBank/DDBJ whole genome shotgun (WGS) entry which is preliminary data.</text>
</comment>
<keyword evidence="3" id="KW-1185">Reference proteome</keyword>
<reference evidence="2 3" key="1">
    <citation type="submission" date="2020-02" db="EMBL/GenBank/DDBJ databases">
        <title>Draft genome sequence of Haematococcus lacustris strain NIES-144.</title>
        <authorList>
            <person name="Morimoto D."/>
            <person name="Nakagawa S."/>
            <person name="Yoshida T."/>
            <person name="Sawayama S."/>
        </authorList>
    </citation>
    <scope>NUCLEOTIDE SEQUENCE [LARGE SCALE GENOMIC DNA]</scope>
    <source>
        <strain evidence="2 3">NIES-144</strain>
    </source>
</reference>
<dbReference type="AlphaFoldDB" id="A0A699ZY95"/>
<dbReference type="Gene3D" id="3.40.1170.10">
    <property type="entry name" value="DNA repair protein MutS, domain I"/>
    <property type="match status" value="1"/>
</dbReference>
<feature type="non-terminal residue" evidence="2">
    <location>
        <position position="193"/>
    </location>
</feature>
<gene>
    <name evidence="2" type="ORF">HaLaN_21337</name>
</gene>
<dbReference type="Proteomes" id="UP000485058">
    <property type="component" value="Unassembled WGS sequence"/>
</dbReference>
<name>A0A699ZY95_HAELA</name>
<evidence type="ECO:0000313" key="2">
    <source>
        <dbReference type="EMBL" id="GFH23684.1"/>
    </source>
</evidence>
<dbReference type="GO" id="GO:0006298">
    <property type="term" value="P:mismatch repair"/>
    <property type="evidence" value="ECO:0007669"/>
    <property type="project" value="InterPro"/>
</dbReference>
<dbReference type="EMBL" id="BLLF01002333">
    <property type="protein sequence ID" value="GFH23684.1"/>
    <property type="molecule type" value="Genomic_DNA"/>
</dbReference>
<accession>A0A699ZY95</accession>
<dbReference type="GO" id="GO:0005524">
    <property type="term" value="F:ATP binding"/>
    <property type="evidence" value="ECO:0007669"/>
    <property type="project" value="InterPro"/>
</dbReference>
<dbReference type="SUPFAM" id="SSF55271">
    <property type="entry name" value="DNA repair protein MutS, domain I"/>
    <property type="match status" value="1"/>
</dbReference>
<protein>
    <submittedName>
        <fullName evidence="2">DNA mismatch repair protein</fullName>
    </submittedName>
</protein>
<dbReference type="GO" id="GO:0030983">
    <property type="term" value="F:mismatched DNA binding"/>
    <property type="evidence" value="ECO:0007669"/>
    <property type="project" value="InterPro"/>
</dbReference>
<proteinExistence type="predicted"/>